<organism evidence="1">
    <name type="scientific">uncultured Caudovirales phage</name>
    <dbReference type="NCBI Taxonomy" id="2100421"/>
    <lineage>
        <taxon>Viruses</taxon>
        <taxon>Duplodnaviria</taxon>
        <taxon>Heunggongvirae</taxon>
        <taxon>Uroviricota</taxon>
        <taxon>Caudoviricetes</taxon>
        <taxon>Peduoviridae</taxon>
        <taxon>Maltschvirus</taxon>
        <taxon>Maltschvirus maltsch</taxon>
    </lineage>
</organism>
<dbReference type="EMBL" id="LR796433">
    <property type="protein sequence ID" value="CAB4144338.1"/>
    <property type="molecule type" value="Genomic_DNA"/>
</dbReference>
<protein>
    <submittedName>
        <fullName evidence="1">Uncharacterized protein</fullName>
    </submittedName>
</protein>
<accession>A0A6J5MCK9</accession>
<proteinExistence type="predicted"/>
<sequence length="85" mass="9852">MNKNLGFINEPSLPRAIFKKAIRDSTLDSSKAAVYYIYLDMPKPNAYFDGKPEPTGKYFYPSCLTDKVKEYTDKGYDVWVPSKWK</sequence>
<name>A0A6J5MCK9_9CAUD</name>
<gene>
    <name evidence="1" type="ORF">UFOVP463_34</name>
</gene>
<reference evidence="1" key="1">
    <citation type="submission" date="2020-04" db="EMBL/GenBank/DDBJ databases">
        <authorList>
            <person name="Chiriac C."/>
            <person name="Salcher M."/>
            <person name="Ghai R."/>
            <person name="Kavagutti S V."/>
        </authorList>
    </citation>
    <scope>NUCLEOTIDE SEQUENCE</scope>
</reference>
<evidence type="ECO:0000313" key="1">
    <source>
        <dbReference type="EMBL" id="CAB4144338.1"/>
    </source>
</evidence>